<dbReference type="PANTHER" id="PTHR11614">
    <property type="entry name" value="PHOSPHOLIPASE-RELATED"/>
    <property type="match status" value="1"/>
</dbReference>
<gene>
    <name evidence="2" type="ORF">OIN59_24005</name>
</gene>
<evidence type="ECO:0000313" key="3">
    <source>
        <dbReference type="Proteomes" id="UP001148932"/>
    </source>
</evidence>
<evidence type="ECO:0000313" key="2">
    <source>
        <dbReference type="EMBL" id="MDD2180512.1"/>
    </source>
</evidence>
<sequence length="295" mass="31074">MSTSTSSFQSNADGTRVTTYTWAETPGQPVGVVQISPGLAEHGERYDRFAKALNAAGFIVHAVDHRGHGRTADGRLGDFGAAGFNGLIADVAQFGALLRAQHGQQQLPLFLFGHSMGSFAAQAAILDHSSTWSGVILSGSTTLDLFAAAMANAPADAPAGLAAFNAGFEHRTGYEWLSRDAAEVDAYVADPWCGWDVPPDVIPSLFAPAPRLADPAQLARIRSDLPILIASGDADPLAAGGVLLEQLGQRYRDAGVADVTVKLYPAARHEILNETNRDEVTGDVVAWLNARSNVA</sequence>
<keyword evidence="3" id="KW-1185">Reference proteome</keyword>
<dbReference type="SUPFAM" id="SSF53474">
    <property type="entry name" value="alpha/beta-Hydrolases"/>
    <property type="match status" value="1"/>
</dbReference>
<dbReference type="InterPro" id="IPR029058">
    <property type="entry name" value="AB_hydrolase_fold"/>
</dbReference>
<dbReference type="EMBL" id="JAPCKI010000023">
    <property type="protein sequence ID" value="MDD2180512.1"/>
    <property type="molecule type" value="Genomic_DNA"/>
</dbReference>
<dbReference type="Gene3D" id="3.40.50.1820">
    <property type="entry name" value="alpha/beta hydrolase"/>
    <property type="match status" value="1"/>
</dbReference>
<dbReference type="InterPro" id="IPR022742">
    <property type="entry name" value="Hydrolase_4"/>
</dbReference>
<accession>A0ABT5S3G9</accession>
<dbReference type="RefSeq" id="WP_274114542.1">
    <property type="nucleotide sequence ID" value="NZ_JAPCKI010000023.1"/>
</dbReference>
<dbReference type="Pfam" id="PF12146">
    <property type="entry name" value="Hydrolase_4"/>
    <property type="match status" value="1"/>
</dbReference>
<dbReference type="Proteomes" id="UP001148932">
    <property type="component" value="Unassembled WGS sequence"/>
</dbReference>
<proteinExistence type="predicted"/>
<evidence type="ECO:0000259" key="1">
    <source>
        <dbReference type="Pfam" id="PF12146"/>
    </source>
</evidence>
<comment type="caution">
    <text evidence="2">The sequence shown here is derived from an EMBL/GenBank/DDBJ whole genome shotgun (WGS) entry which is preliminary data.</text>
</comment>
<name>A0ABT5S3G9_9BURK</name>
<feature type="domain" description="Serine aminopeptidase S33" evidence="1">
    <location>
        <begin position="28"/>
        <end position="276"/>
    </location>
</feature>
<protein>
    <submittedName>
        <fullName evidence="2">Lysophospholipase</fullName>
    </submittedName>
</protein>
<organism evidence="2 3">
    <name type="scientific">Acidovorax benzenivorans</name>
    <dbReference type="NCBI Taxonomy" id="2987520"/>
    <lineage>
        <taxon>Bacteria</taxon>
        <taxon>Pseudomonadati</taxon>
        <taxon>Pseudomonadota</taxon>
        <taxon>Betaproteobacteria</taxon>
        <taxon>Burkholderiales</taxon>
        <taxon>Comamonadaceae</taxon>
        <taxon>Acidovorax</taxon>
    </lineage>
</organism>
<dbReference type="InterPro" id="IPR051044">
    <property type="entry name" value="MAG_DAG_Lipase"/>
</dbReference>
<reference evidence="2" key="1">
    <citation type="submission" date="2022-10" db="EMBL/GenBank/DDBJ databases">
        <title>Description of microaerobic benzene degrading bacteria.</title>
        <authorList>
            <person name="Bedics A."/>
            <person name="Tancsics A."/>
            <person name="Banerjee S."/>
        </authorList>
    </citation>
    <scope>NUCLEOTIDE SEQUENCE</scope>
    <source>
        <strain evidence="2">D2M1</strain>
    </source>
</reference>